<dbReference type="CDD" id="cd00449">
    <property type="entry name" value="PLPDE_IV"/>
    <property type="match status" value="1"/>
</dbReference>
<reference evidence="6 7" key="1">
    <citation type="submission" date="2023-06" db="EMBL/GenBank/DDBJ databases">
        <title>Sporosarcina sp. nov., isolated from Korean traditional fermented seafood 'Jeotgal'.</title>
        <authorList>
            <person name="Yang A.I."/>
            <person name="Shin N.-R."/>
        </authorList>
    </citation>
    <scope>NUCLEOTIDE SEQUENCE [LARGE SCALE GENOMIC DNA]</scope>
    <source>
        <strain evidence="6 7">KCTC13119</strain>
    </source>
</reference>
<dbReference type="InterPro" id="IPR018300">
    <property type="entry name" value="Aminotrans_IV_CS"/>
</dbReference>
<evidence type="ECO:0000313" key="7">
    <source>
        <dbReference type="Proteomes" id="UP001282284"/>
    </source>
</evidence>
<dbReference type="EC" id="4.1.3.38" evidence="6"/>
<dbReference type="EMBL" id="JAUBDI010000020">
    <property type="protein sequence ID" value="MDW0114656.1"/>
    <property type="molecule type" value="Genomic_DNA"/>
</dbReference>
<evidence type="ECO:0000256" key="3">
    <source>
        <dbReference type="ARBA" id="ARBA00022898"/>
    </source>
</evidence>
<organism evidence="6 7">
    <name type="scientific">Sporosarcina saromensis</name>
    <dbReference type="NCBI Taxonomy" id="359365"/>
    <lineage>
        <taxon>Bacteria</taxon>
        <taxon>Bacillati</taxon>
        <taxon>Bacillota</taxon>
        <taxon>Bacilli</taxon>
        <taxon>Bacillales</taxon>
        <taxon>Caryophanaceae</taxon>
        <taxon>Sporosarcina</taxon>
    </lineage>
</organism>
<dbReference type="PANTHER" id="PTHR42743:SF11">
    <property type="entry name" value="AMINODEOXYCHORISMATE LYASE"/>
    <property type="match status" value="1"/>
</dbReference>
<dbReference type="PANTHER" id="PTHR42743">
    <property type="entry name" value="AMINO-ACID AMINOTRANSFERASE"/>
    <property type="match status" value="1"/>
</dbReference>
<dbReference type="PROSITE" id="PS00770">
    <property type="entry name" value="AA_TRANSFER_CLASS_4"/>
    <property type="match status" value="1"/>
</dbReference>
<sequence length="283" mass="32142">MQYCWMNGEYKRAEELLISPFDHGFLYGIGFFETFRTYDGHVFLFEEHMERLARALEEYRISMPYTTEEIRAAVQRLTALSADRDGYFRLNISAGTHEIGLAPSRYDSPNVILFRKELPQVERGTPKKGVWLETPRNLPESSVRHKSHNYMNNVKGRLELPSLKEQEGIFVTAEGYVAEGITSNVFWIKDGVLYTPAIETGILPGITRTFVLAIAEEAGMRVHEGFFPKSVVEQADEVFISNAVQELVPLFQIGDTPLPGASGVYTNKLHERYVQAIADRKEG</sequence>
<gene>
    <name evidence="6" type="primary">pabC</name>
    <name evidence="6" type="ORF">QT711_15770</name>
</gene>
<dbReference type="Gene3D" id="3.20.10.10">
    <property type="entry name" value="D-amino Acid Aminotransferase, subunit A, domain 2"/>
    <property type="match status" value="1"/>
</dbReference>
<comment type="similarity">
    <text evidence="2 4">Belongs to the class-IV pyridoxal-phosphate-dependent aminotransferase family.</text>
</comment>
<proteinExistence type="inferred from homology"/>
<comment type="cofactor">
    <cofactor evidence="1 5">
        <name>pyridoxal 5'-phosphate</name>
        <dbReference type="ChEBI" id="CHEBI:597326"/>
    </cofactor>
</comment>
<protein>
    <submittedName>
        <fullName evidence="6">Aminodeoxychorismate lyase</fullName>
        <ecNumber evidence="6">4.1.3.38</ecNumber>
    </submittedName>
</protein>
<dbReference type="InterPro" id="IPR050571">
    <property type="entry name" value="Class-IV_PLP-Dep_Aminotrnsfr"/>
</dbReference>
<dbReference type="NCBIfam" id="NF005800">
    <property type="entry name" value="PRK07650.1"/>
    <property type="match status" value="1"/>
</dbReference>
<evidence type="ECO:0000313" key="6">
    <source>
        <dbReference type="EMBL" id="MDW0114656.1"/>
    </source>
</evidence>
<dbReference type="InterPro" id="IPR001544">
    <property type="entry name" value="Aminotrans_IV"/>
</dbReference>
<dbReference type="InterPro" id="IPR043131">
    <property type="entry name" value="BCAT-like_N"/>
</dbReference>
<dbReference type="InterPro" id="IPR043132">
    <property type="entry name" value="BCAT-like_C"/>
</dbReference>
<dbReference type="Gene3D" id="3.30.470.10">
    <property type="match status" value="1"/>
</dbReference>
<accession>A0ABU4GCM1</accession>
<evidence type="ECO:0000256" key="1">
    <source>
        <dbReference type="ARBA" id="ARBA00001933"/>
    </source>
</evidence>
<dbReference type="SUPFAM" id="SSF56752">
    <property type="entry name" value="D-aminoacid aminotransferase-like PLP-dependent enzymes"/>
    <property type="match status" value="1"/>
</dbReference>
<keyword evidence="7" id="KW-1185">Reference proteome</keyword>
<name>A0ABU4GCM1_9BACL</name>
<keyword evidence="6" id="KW-0456">Lyase</keyword>
<dbReference type="InterPro" id="IPR036038">
    <property type="entry name" value="Aminotransferase-like"/>
</dbReference>
<comment type="caution">
    <text evidence="6">The sequence shown here is derived from an EMBL/GenBank/DDBJ whole genome shotgun (WGS) entry which is preliminary data.</text>
</comment>
<evidence type="ECO:0000256" key="4">
    <source>
        <dbReference type="RuleBase" id="RU004106"/>
    </source>
</evidence>
<evidence type="ECO:0000256" key="2">
    <source>
        <dbReference type="ARBA" id="ARBA00009320"/>
    </source>
</evidence>
<dbReference type="Pfam" id="PF01063">
    <property type="entry name" value="Aminotran_4"/>
    <property type="match status" value="1"/>
</dbReference>
<evidence type="ECO:0000256" key="5">
    <source>
        <dbReference type="RuleBase" id="RU004516"/>
    </source>
</evidence>
<dbReference type="Proteomes" id="UP001282284">
    <property type="component" value="Unassembled WGS sequence"/>
</dbReference>
<keyword evidence="3 5" id="KW-0663">Pyridoxal phosphate</keyword>
<dbReference type="GO" id="GO:0008696">
    <property type="term" value="F:4-amino-4-deoxychorismate lyase activity"/>
    <property type="evidence" value="ECO:0007669"/>
    <property type="project" value="UniProtKB-EC"/>
</dbReference>